<dbReference type="InterPro" id="IPR025558">
    <property type="entry name" value="DUF4283"/>
</dbReference>
<organism evidence="2 3">
    <name type="scientific">Vicia faba</name>
    <name type="common">Broad bean</name>
    <name type="synonym">Faba vulgaris</name>
    <dbReference type="NCBI Taxonomy" id="3906"/>
    <lineage>
        <taxon>Eukaryota</taxon>
        <taxon>Viridiplantae</taxon>
        <taxon>Streptophyta</taxon>
        <taxon>Embryophyta</taxon>
        <taxon>Tracheophyta</taxon>
        <taxon>Spermatophyta</taxon>
        <taxon>Magnoliopsida</taxon>
        <taxon>eudicotyledons</taxon>
        <taxon>Gunneridae</taxon>
        <taxon>Pentapetalae</taxon>
        <taxon>rosids</taxon>
        <taxon>fabids</taxon>
        <taxon>Fabales</taxon>
        <taxon>Fabaceae</taxon>
        <taxon>Papilionoideae</taxon>
        <taxon>50 kb inversion clade</taxon>
        <taxon>NPAAA clade</taxon>
        <taxon>Hologalegina</taxon>
        <taxon>IRL clade</taxon>
        <taxon>Fabeae</taxon>
        <taxon>Vicia</taxon>
    </lineage>
</organism>
<keyword evidence="3" id="KW-1185">Reference proteome</keyword>
<dbReference type="PANTHER" id="PTHR31286">
    <property type="entry name" value="GLYCINE-RICH CELL WALL STRUCTURAL PROTEIN 1.8-LIKE"/>
    <property type="match status" value="1"/>
</dbReference>
<protein>
    <recommendedName>
        <fullName evidence="1">DUF4283 domain-containing protein</fullName>
    </recommendedName>
</protein>
<name>A0AAV1AEF1_VICFA</name>
<dbReference type="AlphaFoldDB" id="A0AAV1AEF1"/>
<proteinExistence type="predicted"/>
<reference evidence="2 3" key="1">
    <citation type="submission" date="2023-01" db="EMBL/GenBank/DDBJ databases">
        <authorList>
            <person name="Kreplak J."/>
        </authorList>
    </citation>
    <scope>NUCLEOTIDE SEQUENCE [LARGE SCALE GENOMIC DNA]</scope>
</reference>
<dbReference type="InterPro" id="IPR040256">
    <property type="entry name" value="At4g02000-like"/>
</dbReference>
<evidence type="ECO:0000313" key="3">
    <source>
        <dbReference type="Proteomes" id="UP001157006"/>
    </source>
</evidence>
<dbReference type="Pfam" id="PF14111">
    <property type="entry name" value="DUF4283"/>
    <property type="match status" value="1"/>
</dbReference>
<gene>
    <name evidence="2" type="ORF">VFH_IV066160</name>
</gene>
<dbReference type="EMBL" id="OX451739">
    <property type="protein sequence ID" value="CAI8608048.1"/>
    <property type="molecule type" value="Genomic_DNA"/>
</dbReference>
<evidence type="ECO:0000313" key="2">
    <source>
        <dbReference type="EMBL" id="CAI8608048.1"/>
    </source>
</evidence>
<dbReference type="PANTHER" id="PTHR31286:SF99">
    <property type="entry name" value="DUF4283 DOMAIN-CONTAINING PROTEIN"/>
    <property type="match status" value="1"/>
</dbReference>
<dbReference type="Proteomes" id="UP001157006">
    <property type="component" value="Chromosome 4"/>
</dbReference>
<accession>A0AAV1AEF1</accession>
<feature type="domain" description="DUF4283" evidence="1">
    <location>
        <begin position="1"/>
        <end position="56"/>
    </location>
</feature>
<sequence length="104" mass="12208">MWVKKGVITIIDLRNDYYLVAFSHEYDQYLVLMDGQWFIYDHYLTVKEGSPSFQLTSETIKEVAIWVRASGLPIEYYDRDALHFVGYIIGKTVKASFVWGIWTS</sequence>
<evidence type="ECO:0000259" key="1">
    <source>
        <dbReference type="Pfam" id="PF14111"/>
    </source>
</evidence>